<reference evidence="2" key="1">
    <citation type="submission" date="2021-03" db="EMBL/GenBank/DDBJ databases">
        <authorList>
            <person name="Bekaert M."/>
        </authorList>
    </citation>
    <scope>NUCLEOTIDE SEQUENCE</scope>
</reference>
<keyword evidence="1" id="KW-0732">Signal</keyword>
<dbReference type="OrthoDB" id="6061282at2759"/>
<dbReference type="Proteomes" id="UP000683360">
    <property type="component" value="Unassembled WGS sequence"/>
</dbReference>
<evidence type="ECO:0000313" key="3">
    <source>
        <dbReference type="Proteomes" id="UP000683360"/>
    </source>
</evidence>
<feature type="signal peptide" evidence="1">
    <location>
        <begin position="1"/>
        <end position="25"/>
    </location>
</feature>
<proteinExistence type="predicted"/>
<name>A0A8S3UQ41_MYTED</name>
<dbReference type="AlphaFoldDB" id="A0A8S3UQ41"/>
<evidence type="ECO:0008006" key="4">
    <source>
        <dbReference type="Google" id="ProtNLM"/>
    </source>
</evidence>
<accession>A0A8S3UQ41</accession>
<sequence length="160" mass="18741">MIWLDTWYFVLYRLWLLVNLYHVDLVKKEKNNTKADIWCYNCDKGLCLRCSGHHKRYKLSRDHRIIDIKIHKPSIHAIRSVCDKHGQHLNLYCPCHLMPCCEECISSSHSKCTGIKYLAGVVEKTNIEKSKESLYIDIYSTLDILNELVNDKSGNNKRGE</sequence>
<organism evidence="2 3">
    <name type="scientific">Mytilus edulis</name>
    <name type="common">Blue mussel</name>
    <dbReference type="NCBI Taxonomy" id="6550"/>
    <lineage>
        <taxon>Eukaryota</taxon>
        <taxon>Metazoa</taxon>
        <taxon>Spiralia</taxon>
        <taxon>Lophotrochozoa</taxon>
        <taxon>Mollusca</taxon>
        <taxon>Bivalvia</taxon>
        <taxon>Autobranchia</taxon>
        <taxon>Pteriomorphia</taxon>
        <taxon>Mytilida</taxon>
        <taxon>Mytiloidea</taxon>
        <taxon>Mytilidae</taxon>
        <taxon>Mytilinae</taxon>
        <taxon>Mytilus</taxon>
    </lineage>
</organism>
<evidence type="ECO:0000313" key="2">
    <source>
        <dbReference type="EMBL" id="CAG2244414.1"/>
    </source>
</evidence>
<evidence type="ECO:0000256" key="1">
    <source>
        <dbReference type="SAM" id="SignalP"/>
    </source>
</evidence>
<keyword evidence="3" id="KW-1185">Reference proteome</keyword>
<protein>
    <recommendedName>
        <fullName evidence="4">B box-type domain-containing protein</fullName>
    </recommendedName>
</protein>
<dbReference type="EMBL" id="CAJPWZ010002737">
    <property type="protein sequence ID" value="CAG2244414.1"/>
    <property type="molecule type" value="Genomic_DNA"/>
</dbReference>
<feature type="chain" id="PRO_5035870963" description="B box-type domain-containing protein" evidence="1">
    <location>
        <begin position="26"/>
        <end position="160"/>
    </location>
</feature>
<gene>
    <name evidence="2" type="ORF">MEDL_56483</name>
</gene>
<comment type="caution">
    <text evidence="2">The sequence shown here is derived from an EMBL/GenBank/DDBJ whole genome shotgun (WGS) entry which is preliminary data.</text>
</comment>
<dbReference type="Gene3D" id="3.30.160.60">
    <property type="entry name" value="Classic Zinc Finger"/>
    <property type="match status" value="1"/>
</dbReference>